<dbReference type="RefSeq" id="WP_095405483.1">
    <property type="nucleotide sequence ID" value="NZ_NOJZ02000017.1"/>
</dbReference>
<accession>A0A371IRU2</accession>
<dbReference type="InterPro" id="IPR051081">
    <property type="entry name" value="HTH_MetalResp_TranReg"/>
</dbReference>
<dbReference type="PANTHER" id="PTHR33154">
    <property type="entry name" value="TRANSCRIPTIONAL REGULATOR, ARSR FAMILY"/>
    <property type="match status" value="1"/>
</dbReference>
<dbReference type="Proteomes" id="UP000243494">
    <property type="component" value="Unassembled WGS sequence"/>
</dbReference>
<keyword evidence="3" id="KW-0804">Transcription</keyword>
<dbReference type="NCBIfam" id="NF033788">
    <property type="entry name" value="HTH_metalloreg"/>
    <property type="match status" value="1"/>
</dbReference>
<keyword evidence="6" id="KW-1185">Reference proteome</keyword>
<sequence>MEIVQILKALGDQTRIRIVNILREGPLCVCEIESILEITQSNASRHLNKLMNAKIVLYYKEAKFVYYKIDENTISKHGFIKNILDNELEKEDDLKYDYKTLKIYKNAGLSCDNVLQIKEIIAKTNKEKEI</sequence>
<evidence type="ECO:0000256" key="2">
    <source>
        <dbReference type="ARBA" id="ARBA00023125"/>
    </source>
</evidence>
<reference evidence="5 6" key="1">
    <citation type="journal article" date="2017" name="Genome Announc.">
        <title>Draft Genome Sequence of Romboutsia maritimum sp. nov. Strain CCRI-22766(T), Isolated from Coastal Estuarine Mud.</title>
        <authorList>
            <person name="Maheux A.F."/>
            <person name="Boudreau D.K."/>
            <person name="Berube E."/>
            <person name="Boissinot M."/>
            <person name="Raymond F."/>
            <person name="Brodeur S."/>
            <person name="Corbeil J."/>
            <person name="Brightwell G."/>
            <person name="Broda D."/>
            <person name="Omar R.F."/>
            <person name="Bergeron M.G."/>
        </authorList>
    </citation>
    <scope>NUCLEOTIDE SEQUENCE [LARGE SCALE GENOMIC DNA]</scope>
    <source>
        <strain evidence="5 6">CCRI-22766</strain>
    </source>
</reference>
<dbReference type="InterPro" id="IPR036390">
    <property type="entry name" value="WH_DNA-bd_sf"/>
</dbReference>
<evidence type="ECO:0000313" key="5">
    <source>
        <dbReference type="EMBL" id="RDY23191.1"/>
    </source>
</evidence>
<dbReference type="SUPFAM" id="SSF46785">
    <property type="entry name" value="Winged helix' DNA-binding domain"/>
    <property type="match status" value="1"/>
</dbReference>
<evidence type="ECO:0000313" key="6">
    <source>
        <dbReference type="Proteomes" id="UP000243494"/>
    </source>
</evidence>
<evidence type="ECO:0000259" key="4">
    <source>
        <dbReference type="PROSITE" id="PS50987"/>
    </source>
</evidence>
<evidence type="ECO:0000256" key="3">
    <source>
        <dbReference type="ARBA" id="ARBA00023163"/>
    </source>
</evidence>
<dbReference type="InterPro" id="IPR001845">
    <property type="entry name" value="HTH_ArsR_DNA-bd_dom"/>
</dbReference>
<dbReference type="OrthoDB" id="9798835at2"/>
<keyword evidence="1" id="KW-0805">Transcription regulation</keyword>
<keyword evidence="2" id="KW-0238">DNA-binding</keyword>
<evidence type="ECO:0000256" key="1">
    <source>
        <dbReference type="ARBA" id="ARBA00023015"/>
    </source>
</evidence>
<dbReference type="PRINTS" id="PR00778">
    <property type="entry name" value="HTHARSR"/>
</dbReference>
<dbReference type="SMART" id="SM00418">
    <property type="entry name" value="HTH_ARSR"/>
    <property type="match status" value="1"/>
</dbReference>
<dbReference type="CDD" id="cd00090">
    <property type="entry name" value="HTH_ARSR"/>
    <property type="match status" value="1"/>
</dbReference>
<organism evidence="5 6">
    <name type="scientific">Romboutsia maritimum</name>
    <dbReference type="NCBI Taxonomy" id="2020948"/>
    <lineage>
        <taxon>Bacteria</taxon>
        <taxon>Bacillati</taxon>
        <taxon>Bacillota</taxon>
        <taxon>Clostridia</taxon>
        <taxon>Peptostreptococcales</taxon>
        <taxon>Peptostreptococcaceae</taxon>
        <taxon>Romboutsia</taxon>
    </lineage>
</organism>
<dbReference type="InterPro" id="IPR036388">
    <property type="entry name" value="WH-like_DNA-bd_sf"/>
</dbReference>
<name>A0A371IRU2_9FIRM</name>
<proteinExistence type="predicted"/>
<dbReference type="EMBL" id="NOJZ02000017">
    <property type="protein sequence ID" value="RDY23191.1"/>
    <property type="molecule type" value="Genomic_DNA"/>
</dbReference>
<dbReference type="Pfam" id="PF01022">
    <property type="entry name" value="HTH_5"/>
    <property type="match status" value="1"/>
</dbReference>
<dbReference type="InterPro" id="IPR011991">
    <property type="entry name" value="ArsR-like_HTH"/>
</dbReference>
<feature type="domain" description="HTH arsR-type" evidence="4">
    <location>
        <begin position="1"/>
        <end position="95"/>
    </location>
</feature>
<dbReference type="PANTHER" id="PTHR33154:SF33">
    <property type="entry name" value="TRANSCRIPTIONAL REPRESSOR SDPR"/>
    <property type="match status" value="1"/>
</dbReference>
<comment type="caution">
    <text evidence="5">The sequence shown here is derived from an EMBL/GenBank/DDBJ whole genome shotgun (WGS) entry which is preliminary data.</text>
</comment>
<dbReference type="AlphaFoldDB" id="A0A371IRU2"/>
<dbReference type="GO" id="GO:0003677">
    <property type="term" value="F:DNA binding"/>
    <property type="evidence" value="ECO:0007669"/>
    <property type="project" value="UniProtKB-KW"/>
</dbReference>
<gene>
    <name evidence="5" type="ORF">CHF27_009585</name>
</gene>
<dbReference type="GO" id="GO:0003700">
    <property type="term" value="F:DNA-binding transcription factor activity"/>
    <property type="evidence" value="ECO:0007669"/>
    <property type="project" value="InterPro"/>
</dbReference>
<protein>
    <submittedName>
        <fullName evidence="5">ArsR family transcriptional regulator</fullName>
    </submittedName>
</protein>
<dbReference type="PROSITE" id="PS50987">
    <property type="entry name" value="HTH_ARSR_2"/>
    <property type="match status" value="1"/>
</dbReference>
<dbReference type="Gene3D" id="1.10.10.10">
    <property type="entry name" value="Winged helix-like DNA-binding domain superfamily/Winged helix DNA-binding domain"/>
    <property type="match status" value="1"/>
</dbReference>